<reference evidence="1" key="1">
    <citation type="thesis" date="2020" institute="ProQuest LLC" country="789 East Eisenhower Parkway, Ann Arbor, MI, USA">
        <title>Comparative Genomics and Chromosome Evolution.</title>
        <authorList>
            <person name="Mudd A.B."/>
        </authorList>
    </citation>
    <scope>NUCLEOTIDE SEQUENCE</scope>
    <source>
        <strain evidence="1">1538</strain>
        <tissue evidence="1">Blood</tissue>
    </source>
</reference>
<dbReference type="AlphaFoldDB" id="A0AAV3A518"/>
<proteinExistence type="predicted"/>
<comment type="caution">
    <text evidence="1">The sequence shown here is derived from an EMBL/GenBank/DDBJ whole genome shotgun (WGS) entry which is preliminary data.</text>
</comment>
<dbReference type="EMBL" id="DYDO01000004">
    <property type="protein sequence ID" value="DBA26129.1"/>
    <property type="molecule type" value="Genomic_DNA"/>
</dbReference>
<gene>
    <name evidence="1" type="ORF">GDO54_010426</name>
</gene>
<evidence type="ECO:0000313" key="1">
    <source>
        <dbReference type="EMBL" id="DBA26129.1"/>
    </source>
</evidence>
<protein>
    <submittedName>
        <fullName evidence="1">Uncharacterized protein</fullName>
    </submittedName>
</protein>
<accession>A0AAV3A518</accession>
<evidence type="ECO:0000313" key="2">
    <source>
        <dbReference type="Proteomes" id="UP001181693"/>
    </source>
</evidence>
<keyword evidence="2" id="KW-1185">Reference proteome</keyword>
<sequence>MESLFTYTVVFCVLPHTRLMEANGEQNIFPMKRPFSFCQNFQGPFHWKEWVLLQLHRKTWELNVSNRSWGCASPVSHKVWIWCLTSVL</sequence>
<dbReference type="Proteomes" id="UP001181693">
    <property type="component" value="Unassembled WGS sequence"/>
</dbReference>
<organism evidence="1 2">
    <name type="scientific">Pyxicephalus adspersus</name>
    <name type="common">African bullfrog</name>
    <dbReference type="NCBI Taxonomy" id="30357"/>
    <lineage>
        <taxon>Eukaryota</taxon>
        <taxon>Metazoa</taxon>
        <taxon>Chordata</taxon>
        <taxon>Craniata</taxon>
        <taxon>Vertebrata</taxon>
        <taxon>Euteleostomi</taxon>
        <taxon>Amphibia</taxon>
        <taxon>Batrachia</taxon>
        <taxon>Anura</taxon>
        <taxon>Neobatrachia</taxon>
        <taxon>Ranoidea</taxon>
        <taxon>Pyxicephalidae</taxon>
        <taxon>Pyxicephalinae</taxon>
        <taxon>Pyxicephalus</taxon>
    </lineage>
</organism>
<name>A0AAV3A518_PYXAD</name>